<evidence type="ECO:0000313" key="2">
    <source>
        <dbReference type="Proteomes" id="UP000032180"/>
    </source>
</evidence>
<dbReference type="STRING" id="77586.A0A0D9V2T8"/>
<reference evidence="2" key="2">
    <citation type="submission" date="2013-12" db="EMBL/GenBank/DDBJ databases">
        <authorList>
            <person name="Yu Y."/>
            <person name="Lee S."/>
            <person name="de Baynast K."/>
            <person name="Wissotski M."/>
            <person name="Liu L."/>
            <person name="Talag J."/>
            <person name="Goicoechea J."/>
            <person name="Angelova A."/>
            <person name="Jetty R."/>
            <person name="Kudrna D."/>
            <person name="Golser W."/>
            <person name="Rivera L."/>
            <person name="Zhang J."/>
            <person name="Wing R."/>
        </authorList>
    </citation>
    <scope>NUCLEOTIDE SEQUENCE</scope>
</reference>
<keyword evidence="2" id="KW-1185">Reference proteome</keyword>
<reference evidence="1 2" key="1">
    <citation type="submission" date="2012-08" db="EMBL/GenBank/DDBJ databases">
        <title>Oryza genome evolution.</title>
        <authorList>
            <person name="Wing R.A."/>
        </authorList>
    </citation>
    <scope>NUCLEOTIDE SEQUENCE</scope>
</reference>
<accession>A0A0D9V2T8</accession>
<organism evidence="1 2">
    <name type="scientific">Leersia perrieri</name>
    <dbReference type="NCBI Taxonomy" id="77586"/>
    <lineage>
        <taxon>Eukaryota</taxon>
        <taxon>Viridiplantae</taxon>
        <taxon>Streptophyta</taxon>
        <taxon>Embryophyta</taxon>
        <taxon>Tracheophyta</taxon>
        <taxon>Spermatophyta</taxon>
        <taxon>Magnoliopsida</taxon>
        <taxon>Liliopsida</taxon>
        <taxon>Poales</taxon>
        <taxon>Poaceae</taxon>
        <taxon>BOP clade</taxon>
        <taxon>Oryzoideae</taxon>
        <taxon>Oryzeae</taxon>
        <taxon>Oryzinae</taxon>
        <taxon>Leersia</taxon>
    </lineage>
</organism>
<dbReference type="Gramene" id="LPERR01G19230.1">
    <property type="protein sequence ID" value="LPERR01G19230.1"/>
    <property type="gene ID" value="LPERR01G19230"/>
</dbReference>
<dbReference type="HOGENOM" id="CLU_2064856_0_0_1"/>
<dbReference type="EnsemblPlants" id="LPERR01G19230.1">
    <property type="protein sequence ID" value="LPERR01G19230.1"/>
    <property type="gene ID" value="LPERR01G19230"/>
</dbReference>
<dbReference type="AlphaFoldDB" id="A0A0D9V2T8"/>
<evidence type="ECO:0000313" key="1">
    <source>
        <dbReference type="EnsemblPlants" id="LPERR01G19230.1"/>
    </source>
</evidence>
<proteinExistence type="predicted"/>
<reference evidence="1" key="3">
    <citation type="submission" date="2015-04" db="UniProtKB">
        <authorList>
            <consortium name="EnsemblPlants"/>
        </authorList>
    </citation>
    <scope>IDENTIFICATION</scope>
</reference>
<sequence length="119" mass="12691">MRINTGMKVEAWQRNGNARSWAAAGGAQARWCGGNGGAVVSGRIQRVDVRPTPPPLPILTDLEPGVHIEVFDQSMWKLAKFVSSGDQAGSTSADEFTVKIVTTPSVDVTLPRSMALSNI</sequence>
<name>A0A0D9V2T8_9ORYZ</name>
<protein>
    <submittedName>
        <fullName evidence="1">Uncharacterized protein</fullName>
    </submittedName>
</protein>
<dbReference type="Proteomes" id="UP000032180">
    <property type="component" value="Chromosome 1"/>
</dbReference>